<dbReference type="EMBL" id="CP042906">
    <property type="protein sequence ID" value="QEX19959.1"/>
    <property type="molecule type" value="Genomic_DNA"/>
</dbReference>
<dbReference type="PANTHER" id="PTHR10443:SF12">
    <property type="entry name" value="DIPEPTIDASE"/>
    <property type="match status" value="1"/>
</dbReference>
<dbReference type="PANTHER" id="PTHR10443">
    <property type="entry name" value="MICROSOMAL DIPEPTIDASE"/>
    <property type="match status" value="1"/>
</dbReference>
<dbReference type="PROSITE" id="PS51365">
    <property type="entry name" value="RENAL_DIPEPTIDASE_2"/>
    <property type="match status" value="1"/>
</dbReference>
<dbReference type="GO" id="GO:0006508">
    <property type="term" value="P:proteolysis"/>
    <property type="evidence" value="ECO:0007669"/>
    <property type="project" value="InterPro"/>
</dbReference>
<reference evidence="1 2" key="1">
    <citation type="submission" date="2019-08" db="EMBL/GenBank/DDBJ databases">
        <title>Hyperibacter terrae gen. nov., sp. nov. and Hyperibacter viscosus sp. nov., two new members in the family Rhodospirillaceae isolated from the rhizosphere of Hypericum perforatum.</title>
        <authorList>
            <person name="Noviana Z."/>
        </authorList>
    </citation>
    <scope>NUCLEOTIDE SEQUENCE [LARGE SCALE GENOMIC DNA]</scope>
    <source>
        <strain evidence="1 2">R5913</strain>
    </source>
</reference>
<dbReference type="Gene3D" id="3.20.20.140">
    <property type="entry name" value="Metal-dependent hydrolases"/>
    <property type="match status" value="1"/>
</dbReference>
<protein>
    <submittedName>
        <fullName evidence="1">Membrane dipeptidase</fullName>
    </submittedName>
</protein>
<dbReference type="OrthoDB" id="9804920at2"/>
<dbReference type="Pfam" id="PF01244">
    <property type="entry name" value="Peptidase_M19"/>
    <property type="match status" value="1"/>
</dbReference>
<dbReference type="InterPro" id="IPR032466">
    <property type="entry name" value="Metal_Hydrolase"/>
</dbReference>
<dbReference type="SUPFAM" id="SSF51556">
    <property type="entry name" value="Metallo-dependent hydrolases"/>
    <property type="match status" value="1"/>
</dbReference>
<evidence type="ECO:0000313" key="1">
    <source>
        <dbReference type="EMBL" id="QEX19959.1"/>
    </source>
</evidence>
<accession>A0A5J6MRK0</accession>
<sequence length="344" mass="37821">MTAAAVSIDTASSWKVSDAARRLHRDALVWDNHAGFGPDPSVDLQMLETWRAAGVDYLSIDVGYDVLTWQQAVKNIAAFITWFEKHPDGFTLVRRAEDILAAKRDGKMAIAFDLEGMNALDGEAYMVSFFYRLGVRQMLFAYNRNNLAGGGCHDEDQGLTDFGRRVIEEMNRVGMMVDCSHTGYRTTMAVLEAASAPVIFSHSNPKALRPHGRNIVDEQIRACARTGGVVGINGIGLFLPDRRATTETMVDCLCYVADLVGVDHVGIGLDYAPPMGADDPLNDLSGFNPSYWPASEGYSDHLHSAAPAQLPEITDRLLGRGWSEPDVRKLLGGNFLRVAQQVWK</sequence>
<dbReference type="GO" id="GO:0070573">
    <property type="term" value="F:metallodipeptidase activity"/>
    <property type="evidence" value="ECO:0007669"/>
    <property type="project" value="InterPro"/>
</dbReference>
<organism evidence="1 2">
    <name type="scientific">Hypericibacter terrae</name>
    <dbReference type="NCBI Taxonomy" id="2602015"/>
    <lineage>
        <taxon>Bacteria</taxon>
        <taxon>Pseudomonadati</taxon>
        <taxon>Pseudomonadota</taxon>
        <taxon>Alphaproteobacteria</taxon>
        <taxon>Rhodospirillales</taxon>
        <taxon>Dongiaceae</taxon>
        <taxon>Hypericibacter</taxon>
    </lineage>
</organism>
<dbReference type="Proteomes" id="UP000326202">
    <property type="component" value="Chromosome"/>
</dbReference>
<gene>
    <name evidence="1" type="ORF">FRZ44_52740</name>
</gene>
<dbReference type="KEGG" id="htq:FRZ44_52740"/>
<name>A0A5J6MRK0_9PROT</name>
<evidence type="ECO:0000313" key="2">
    <source>
        <dbReference type="Proteomes" id="UP000326202"/>
    </source>
</evidence>
<proteinExistence type="predicted"/>
<keyword evidence="2" id="KW-1185">Reference proteome</keyword>
<dbReference type="InterPro" id="IPR008257">
    <property type="entry name" value="Pept_M19"/>
</dbReference>
<dbReference type="RefSeq" id="WP_151179973.1">
    <property type="nucleotide sequence ID" value="NZ_CP042906.1"/>
</dbReference>
<dbReference type="AlphaFoldDB" id="A0A5J6MRK0"/>